<feature type="transmembrane region" description="Helical" evidence="7">
    <location>
        <begin position="167"/>
        <end position="189"/>
    </location>
</feature>
<dbReference type="CDD" id="cd06261">
    <property type="entry name" value="TM_PBP2"/>
    <property type="match status" value="1"/>
</dbReference>
<dbReference type="GO" id="GO:0055085">
    <property type="term" value="P:transmembrane transport"/>
    <property type="evidence" value="ECO:0007669"/>
    <property type="project" value="InterPro"/>
</dbReference>
<keyword evidence="2 7" id="KW-0813">Transport</keyword>
<dbReference type="PROSITE" id="PS50928">
    <property type="entry name" value="ABC_TM1"/>
    <property type="match status" value="1"/>
</dbReference>
<evidence type="ECO:0000256" key="3">
    <source>
        <dbReference type="ARBA" id="ARBA00022475"/>
    </source>
</evidence>
<name>A0A926HQZ9_9FIRM</name>
<keyword evidence="4 7" id="KW-0812">Transmembrane</keyword>
<dbReference type="PANTHER" id="PTHR43227:SF8">
    <property type="entry name" value="DIACETYLCHITOBIOSE UPTAKE SYSTEM PERMEASE PROTEIN DASB"/>
    <property type="match status" value="1"/>
</dbReference>
<dbReference type="EMBL" id="JACRSN010000002">
    <property type="protein sequence ID" value="MBC8532743.1"/>
    <property type="molecule type" value="Genomic_DNA"/>
</dbReference>
<feature type="transmembrane region" description="Helical" evidence="7">
    <location>
        <begin position="210"/>
        <end position="236"/>
    </location>
</feature>
<dbReference type="SUPFAM" id="SSF161098">
    <property type="entry name" value="MetI-like"/>
    <property type="match status" value="1"/>
</dbReference>
<proteinExistence type="inferred from homology"/>
<organism evidence="9 10">
    <name type="scientific">Yeguia hominis</name>
    <dbReference type="NCBI Taxonomy" id="2763662"/>
    <lineage>
        <taxon>Bacteria</taxon>
        <taxon>Bacillati</taxon>
        <taxon>Bacillota</taxon>
        <taxon>Clostridia</taxon>
        <taxon>Eubacteriales</taxon>
        <taxon>Yeguiaceae</taxon>
        <taxon>Yeguia</taxon>
    </lineage>
</organism>
<dbReference type="Gene3D" id="1.10.3720.10">
    <property type="entry name" value="MetI-like"/>
    <property type="match status" value="1"/>
</dbReference>
<comment type="subcellular location">
    <subcellularLocation>
        <location evidence="1 7">Cell membrane</location>
        <topology evidence="1 7">Multi-pass membrane protein</topology>
    </subcellularLocation>
</comment>
<dbReference type="RefSeq" id="WP_249317959.1">
    <property type="nucleotide sequence ID" value="NZ_JACRSN010000002.1"/>
</dbReference>
<dbReference type="Pfam" id="PF00528">
    <property type="entry name" value="BPD_transp_1"/>
    <property type="match status" value="1"/>
</dbReference>
<dbReference type="PANTHER" id="PTHR43227">
    <property type="entry name" value="BLL4140 PROTEIN"/>
    <property type="match status" value="1"/>
</dbReference>
<feature type="transmembrane region" description="Helical" evidence="7">
    <location>
        <begin position="105"/>
        <end position="123"/>
    </location>
</feature>
<evidence type="ECO:0000256" key="5">
    <source>
        <dbReference type="ARBA" id="ARBA00022989"/>
    </source>
</evidence>
<feature type="transmembrane region" description="Helical" evidence="7">
    <location>
        <begin position="262"/>
        <end position="283"/>
    </location>
</feature>
<gene>
    <name evidence="9" type="ORF">IAG03_01735</name>
</gene>
<evidence type="ECO:0000256" key="4">
    <source>
        <dbReference type="ARBA" id="ARBA00022692"/>
    </source>
</evidence>
<evidence type="ECO:0000259" key="8">
    <source>
        <dbReference type="PROSITE" id="PS50928"/>
    </source>
</evidence>
<comment type="caution">
    <text evidence="9">The sequence shown here is derived from an EMBL/GenBank/DDBJ whole genome shotgun (WGS) entry which is preliminary data.</text>
</comment>
<evidence type="ECO:0000256" key="6">
    <source>
        <dbReference type="ARBA" id="ARBA00023136"/>
    </source>
</evidence>
<accession>A0A926HQZ9</accession>
<feature type="domain" description="ABC transmembrane type-1" evidence="8">
    <location>
        <begin position="68"/>
        <end position="283"/>
    </location>
</feature>
<evidence type="ECO:0000256" key="2">
    <source>
        <dbReference type="ARBA" id="ARBA00022448"/>
    </source>
</evidence>
<dbReference type="AlphaFoldDB" id="A0A926HQZ9"/>
<reference evidence="9" key="1">
    <citation type="submission" date="2020-08" db="EMBL/GenBank/DDBJ databases">
        <title>Genome public.</title>
        <authorList>
            <person name="Liu C."/>
            <person name="Sun Q."/>
        </authorList>
    </citation>
    <scope>NUCLEOTIDE SEQUENCE</scope>
    <source>
        <strain evidence="9">NSJ-40</strain>
    </source>
</reference>
<keyword evidence="10" id="KW-1185">Reference proteome</keyword>
<evidence type="ECO:0000313" key="9">
    <source>
        <dbReference type="EMBL" id="MBC8532743.1"/>
    </source>
</evidence>
<evidence type="ECO:0000256" key="1">
    <source>
        <dbReference type="ARBA" id="ARBA00004651"/>
    </source>
</evidence>
<keyword evidence="6 7" id="KW-0472">Membrane</keyword>
<feature type="transmembrane region" description="Helical" evidence="7">
    <location>
        <begin position="72"/>
        <end position="93"/>
    </location>
</feature>
<comment type="similarity">
    <text evidence="7">Belongs to the binding-protein-dependent transport system permease family.</text>
</comment>
<dbReference type="InterPro" id="IPR035906">
    <property type="entry name" value="MetI-like_sf"/>
</dbReference>
<evidence type="ECO:0000256" key="7">
    <source>
        <dbReference type="RuleBase" id="RU363032"/>
    </source>
</evidence>
<keyword evidence="3" id="KW-1003">Cell membrane</keyword>
<sequence length="295" mass="32891">MEKMLRDKRWICVFLLPALLVFTATVFVPIIWSVVYSFYSWNGVSAMQFVGLDNFKALFSDTYFIKSVVNNLIFVAINVFGQLFVGVVVAVFLCYVGKGREVFKTLYFTPVILSSVAVAKIWSKFYNIDPNGVVNELLELVGLGNLRRPWIGNVDTALAGVSVIECYWHMALFMVIIYSGLIAISNDIIESATIDGASPWKMFWKIRLPLMKDVFVVSLVMCVNGCLKAFDIIFIATSGGPSNASELVATYMYKMAFTSTKYGYGSAVAVFLAVESLLAVWLIRKISALLDKRKG</sequence>
<protein>
    <submittedName>
        <fullName evidence="9">Sugar ABC transporter permease</fullName>
    </submittedName>
</protein>
<keyword evidence="5 7" id="KW-1133">Transmembrane helix</keyword>
<evidence type="ECO:0000313" key="10">
    <source>
        <dbReference type="Proteomes" id="UP000651482"/>
    </source>
</evidence>
<dbReference type="InterPro" id="IPR000515">
    <property type="entry name" value="MetI-like"/>
</dbReference>
<dbReference type="InterPro" id="IPR050809">
    <property type="entry name" value="UgpAE/MalFG_permease"/>
</dbReference>
<dbReference type="Proteomes" id="UP000651482">
    <property type="component" value="Unassembled WGS sequence"/>
</dbReference>
<feature type="transmembrane region" description="Helical" evidence="7">
    <location>
        <begin position="12"/>
        <end position="39"/>
    </location>
</feature>
<dbReference type="GO" id="GO:0005886">
    <property type="term" value="C:plasma membrane"/>
    <property type="evidence" value="ECO:0007669"/>
    <property type="project" value="UniProtKB-SubCell"/>
</dbReference>